<dbReference type="RefSeq" id="WP_175557868.1">
    <property type="nucleotide sequence ID" value="NZ_FOVW01000004.1"/>
</dbReference>
<proteinExistence type="predicted"/>
<evidence type="ECO:0000313" key="1">
    <source>
        <dbReference type="EMBL" id="SFO18206.1"/>
    </source>
</evidence>
<keyword evidence="2" id="KW-1185">Reference proteome</keyword>
<dbReference type="AlphaFoldDB" id="A0A1I5F3J8"/>
<dbReference type="EMBL" id="FOVW01000004">
    <property type="protein sequence ID" value="SFO18206.1"/>
    <property type="molecule type" value="Genomic_DNA"/>
</dbReference>
<evidence type="ECO:0000313" key="2">
    <source>
        <dbReference type="Proteomes" id="UP000199564"/>
    </source>
</evidence>
<gene>
    <name evidence="1" type="ORF">SAMN04488519_104196</name>
</gene>
<name>A0A1I5F3J8_9BACT</name>
<protein>
    <submittedName>
        <fullName evidence="1">Uncharacterized protein</fullName>
    </submittedName>
</protein>
<sequence length="47" mass="5435">MDSNLSCHVQSRMVIKAVPVKKPIRNVLDFGRDYFRFDGTKSHINLT</sequence>
<dbReference type="Proteomes" id="UP000199564">
    <property type="component" value="Unassembled WGS sequence"/>
</dbReference>
<accession>A0A1I5F3J8</accession>
<reference evidence="2" key="1">
    <citation type="submission" date="2016-10" db="EMBL/GenBank/DDBJ databases">
        <authorList>
            <person name="Varghese N."/>
            <person name="Submissions S."/>
        </authorList>
    </citation>
    <scope>NUCLEOTIDE SEQUENCE [LARGE SCALE GENOMIC DNA]</scope>
    <source>
        <strain evidence="2">DSM 15282</strain>
    </source>
</reference>
<organism evidence="1 2">
    <name type="scientific">Algoriphagus ornithinivorans</name>
    <dbReference type="NCBI Taxonomy" id="226506"/>
    <lineage>
        <taxon>Bacteria</taxon>
        <taxon>Pseudomonadati</taxon>
        <taxon>Bacteroidota</taxon>
        <taxon>Cytophagia</taxon>
        <taxon>Cytophagales</taxon>
        <taxon>Cyclobacteriaceae</taxon>
        <taxon>Algoriphagus</taxon>
    </lineage>
</organism>